<dbReference type="AlphaFoldDB" id="A0A0A7LB04"/>
<reference evidence="1 2" key="1">
    <citation type="journal article" date="2014" name="Appl. Environ. Microbiol.">
        <title>Comparative Genome Analysis of 'Candidatus Methanoplasma termitum' Indicates a New Mode of Energy Metabolism in the Seventh Order of Methanogens.</title>
        <authorList>
            <person name="Lang K."/>
            <person name="Schuldes J."/>
            <person name="Klingl A."/>
            <person name="Poehlein A."/>
            <person name="Daniel R."/>
            <person name="Brune A."/>
        </authorList>
    </citation>
    <scope>NUCLEOTIDE SEQUENCE [LARGE SCALE GENOMIC DNA]</scope>
    <source>
        <strain evidence="2">Mpt1</strain>
    </source>
</reference>
<dbReference type="Proteomes" id="UP000030787">
    <property type="component" value="Chromosome"/>
</dbReference>
<dbReference type="HOGENOM" id="CLU_3056933_0_0_2"/>
<dbReference type="KEGG" id="mear:Mpt1_c04520"/>
<organism evidence="1 2">
    <name type="scientific">Candidatus Methanoplasma termitum</name>
    <dbReference type="NCBI Taxonomy" id="1577791"/>
    <lineage>
        <taxon>Archaea</taxon>
        <taxon>Methanobacteriati</taxon>
        <taxon>Thermoplasmatota</taxon>
        <taxon>Thermoplasmata</taxon>
        <taxon>Methanomassiliicoccales</taxon>
        <taxon>Methanomassiliicoccaceae</taxon>
        <taxon>Candidatus Methanoplasma</taxon>
    </lineage>
</organism>
<sequence length="53" mass="6085">MNKPSEKVKLFENIEVRATWDEEKEKWRFSTIDIIGSGEGCEVVSNTNQLKIG</sequence>
<gene>
    <name evidence="1" type="ORF">Mpt1_c04520</name>
</gene>
<accession>A0A0A7LB04</accession>
<keyword evidence="2" id="KW-1185">Reference proteome</keyword>
<dbReference type="EMBL" id="CP010070">
    <property type="protein sequence ID" value="AIZ56345.1"/>
    <property type="molecule type" value="Genomic_DNA"/>
</dbReference>
<name>A0A0A7LB04_9ARCH</name>
<evidence type="ECO:0000313" key="2">
    <source>
        <dbReference type="Proteomes" id="UP000030787"/>
    </source>
</evidence>
<dbReference type="RefSeq" id="WP_158386734.1">
    <property type="nucleotide sequence ID" value="NZ_CP010070.1"/>
</dbReference>
<proteinExistence type="predicted"/>
<protein>
    <submittedName>
        <fullName evidence="1">Uncharacterized protein</fullName>
    </submittedName>
</protein>
<dbReference type="GeneID" id="43502773"/>
<evidence type="ECO:0000313" key="1">
    <source>
        <dbReference type="EMBL" id="AIZ56345.1"/>
    </source>
</evidence>
<dbReference type="STRING" id="1577791.Mpt1_c04520"/>